<dbReference type="GO" id="GO:0046872">
    <property type="term" value="F:metal ion binding"/>
    <property type="evidence" value="ECO:0007669"/>
    <property type="project" value="UniProtKB-KW"/>
</dbReference>
<dbReference type="Pfam" id="PF16363">
    <property type="entry name" value="GDP_Man_Dehyd"/>
    <property type="match status" value="1"/>
</dbReference>
<dbReference type="InterPro" id="IPR029044">
    <property type="entry name" value="Nucleotide-diphossugar_trans"/>
</dbReference>
<dbReference type="OrthoDB" id="331544at2759"/>
<keyword evidence="5" id="KW-0548">Nucleotidyltransferase</keyword>
<proteinExistence type="inferred from homology"/>
<dbReference type="PANTHER" id="PTHR43532">
    <property type="entry name" value="GLUCOSE-1-PHOSPHATE THYMIDYLYLTRANSFERASE"/>
    <property type="match status" value="1"/>
</dbReference>
<accession>A0A9P6RMD3</accession>
<keyword evidence="12" id="KW-1185">Reference proteome</keyword>
<feature type="domain" description="Nucleotidyl transferase" evidence="9">
    <location>
        <begin position="428"/>
        <end position="549"/>
    </location>
</feature>
<evidence type="ECO:0000256" key="4">
    <source>
        <dbReference type="ARBA" id="ARBA00022679"/>
    </source>
</evidence>
<dbReference type="Gene3D" id="3.90.550.10">
    <property type="entry name" value="Spore Coat Polysaccharide Biosynthesis Protein SpsA, Chain A"/>
    <property type="match status" value="2"/>
</dbReference>
<evidence type="ECO:0000313" key="12">
    <source>
        <dbReference type="Proteomes" id="UP000823405"/>
    </source>
</evidence>
<dbReference type="CDD" id="cd05246">
    <property type="entry name" value="dTDP_GD_SDR_e"/>
    <property type="match status" value="1"/>
</dbReference>
<feature type="domain" description="NAD(P)-binding" evidence="10">
    <location>
        <begin position="19"/>
        <end position="337"/>
    </location>
</feature>
<dbReference type="PANTHER" id="PTHR43532:SF1">
    <property type="entry name" value="GLUCOSE-1-PHOSPHATE THYMIDYLYLTRANSFERASE 1"/>
    <property type="match status" value="1"/>
</dbReference>
<dbReference type="InterPro" id="IPR005835">
    <property type="entry name" value="NTP_transferase_dom"/>
</dbReference>
<dbReference type="GO" id="GO:0008460">
    <property type="term" value="F:dTDP-glucose 4,6-dehydratase activity"/>
    <property type="evidence" value="ECO:0007669"/>
    <property type="project" value="InterPro"/>
</dbReference>
<dbReference type="EMBL" id="JAAAIN010000003">
    <property type="protein sequence ID" value="KAG0323399.1"/>
    <property type="molecule type" value="Genomic_DNA"/>
</dbReference>
<keyword evidence="7" id="KW-0460">Magnesium</keyword>
<evidence type="ECO:0000259" key="9">
    <source>
        <dbReference type="Pfam" id="PF00483"/>
    </source>
</evidence>
<protein>
    <recommendedName>
        <fullName evidence="3">glucose-1-phosphate thymidylyltransferase</fullName>
        <ecNumber evidence="3">2.7.7.24</ecNumber>
    </recommendedName>
</protein>
<dbReference type="EC" id="2.7.7.24" evidence="3"/>
<organism evidence="11 12">
    <name type="scientific">Linnemannia gamsii</name>
    <dbReference type="NCBI Taxonomy" id="64522"/>
    <lineage>
        <taxon>Eukaryota</taxon>
        <taxon>Fungi</taxon>
        <taxon>Fungi incertae sedis</taxon>
        <taxon>Mucoromycota</taxon>
        <taxon>Mortierellomycotina</taxon>
        <taxon>Mortierellomycetes</taxon>
        <taxon>Mortierellales</taxon>
        <taxon>Mortierellaceae</taxon>
        <taxon>Linnemannia</taxon>
    </lineage>
</organism>
<dbReference type="InterPro" id="IPR036291">
    <property type="entry name" value="NAD(P)-bd_dom_sf"/>
</dbReference>
<dbReference type="SUPFAM" id="SSF51735">
    <property type="entry name" value="NAD(P)-binding Rossmann-fold domains"/>
    <property type="match status" value="1"/>
</dbReference>
<comment type="similarity">
    <text evidence="2">Belongs to the glucose-1-phosphate thymidylyltransferase family.</text>
</comment>
<gene>
    <name evidence="11" type="ORF">BGZ97_006761</name>
</gene>
<evidence type="ECO:0000256" key="6">
    <source>
        <dbReference type="ARBA" id="ARBA00022723"/>
    </source>
</evidence>
<dbReference type="Gene3D" id="3.40.50.720">
    <property type="entry name" value="NAD(P)-binding Rossmann-like Domain"/>
    <property type="match status" value="1"/>
</dbReference>
<keyword evidence="6" id="KW-0479">Metal-binding</keyword>
<dbReference type="Gene3D" id="3.90.25.10">
    <property type="entry name" value="UDP-galactose 4-epimerase, domain 1"/>
    <property type="match status" value="1"/>
</dbReference>
<dbReference type="InterPro" id="IPR005907">
    <property type="entry name" value="G1P_thy_trans_s"/>
</dbReference>
<sequence>MSGLFGPQHLDDEALALAVTGGAGFIGANFVLDWLAGHDEAVVNVDKLTYAGNLQTLDSLQADPRHLFVRADITDAAALKSLFDEHQPRAVLHFAAESHVDRSLHGPADFVRTNIVGTFTLLEAARAYWTQLAGVAQANFRFLHVSTDEVYGSLEPHDPAFCETTPYAPNSPYSATKAGSDHLVRAYHHSYGLPVLTTHCSNNYGPYQFPEKLIPLLIANALADKPLPVYGDGGNMRDWLYVGDHCAALREVLARGGPGQTYNIGGRNEKTNLEVVHMLCALLDQMKPKSSGSYAEQITFVQDRPGHDRRYAIDATKLERELGWRPAHRFETGLEKTLRWYLERPDWETPKMRKAILLAGGSGTRLYPITHAVSKQLLPIYDKPMIYYPLSTLMMAGIRDILVISTPADTPRFQTLLGDGAQWGLNLQYALARASACDQGATVFAYHVHDPERYGVVEFDEDFHALSIEEKPVKPRSNYAVTGLYFYDQQVCDIAAEIKPSARGEFEITDINLHYLQHKQLKVEMMGRGYAWFDTGTHDSLIDAASFIATLQKRQGLMVACPEEIAYYRGWIDAEQLNRLAAPLEKNGYGKYLKRILSDQLIWPST</sequence>
<comment type="catalytic activity">
    <reaction evidence="8">
        <text>dTTP + alpha-D-glucose 1-phosphate + H(+) = dTDP-alpha-D-glucose + diphosphate</text>
        <dbReference type="Rhea" id="RHEA:15225"/>
        <dbReference type="ChEBI" id="CHEBI:15378"/>
        <dbReference type="ChEBI" id="CHEBI:33019"/>
        <dbReference type="ChEBI" id="CHEBI:37568"/>
        <dbReference type="ChEBI" id="CHEBI:57477"/>
        <dbReference type="ChEBI" id="CHEBI:58601"/>
        <dbReference type="EC" id="2.7.7.24"/>
    </reaction>
</comment>
<keyword evidence="4" id="KW-0808">Transferase</keyword>
<dbReference type="Pfam" id="PF00483">
    <property type="entry name" value="NTP_transferase"/>
    <property type="match status" value="1"/>
</dbReference>
<dbReference type="Proteomes" id="UP000823405">
    <property type="component" value="Unassembled WGS sequence"/>
</dbReference>
<comment type="caution">
    <text evidence="11">The sequence shown here is derived from an EMBL/GenBank/DDBJ whole genome shotgun (WGS) entry which is preliminary data.</text>
</comment>
<evidence type="ECO:0000256" key="1">
    <source>
        <dbReference type="ARBA" id="ARBA00001946"/>
    </source>
</evidence>
<evidence type="ECO:0000256" key="7">
    <source>
        <dbReference type="ARBA" id="ARBA00022842"/>
    </source>
</evidence>
<dbReference type="InterPro" id="IPR016040">
    <property type="entry name" value="NAD(P)-bd_dom"/>
</dbReference>
<evidence type="ECO:0000256" key="8">
    <source>
        <dbReference type="ARBA" id="ARBA00049336"/>
    </source>
</evidence>
<dbReference type="InterPro" id="IPR005888">
    <property type="entry name" value="dTDP_Gluc_deHydtase"/>
</dbReference>
<evidence type="ECO:0000256" key="5">
    <source>
        <dbReference type="ARBA" id="ARBA00022695"/>
    </source>
</evidence>
<comment type="cofactor">
    <cofactor evidence="1">
        <name>Mg(2+)</name>
        <dbReference type="ChEBI" id="CHEBI:18420"/>
    </cofactor>
</comment>
<name>A0A9P6RMD3_9FUNG</name>
<evidence type="ECO:0000256" key="2">
    <source>
        <dbReference type="ARBA" id="ARBA00010480"/>
    </source>
</evidence>
<dbReference type="NCBIfam" id="TIGR01181">
    <property type="entry name" value="dTDP_gluc_dehyt"/>
    <property type="match status" value="1"/>
</dbReference>
<dbReference type="AlphaFoldDB" id="A0A9P6RMD3"/>
<reference evidence="11" key="1">
    <citation type="journal article" date="2020" name="Fungal Divers.">
        <title>Resolving the Mortierellaceae phylogeny through synthesis of multi-gene phylogenetics and phylogenomics.</title>
        <authorList>
            <person name="Vandepol N."/>
            <person name="Liber J."/>
            <person name="Desiro A."/>
            <person name="Na H."/>
            <person name="Kennedy M."/>
            <person name="Barry K."/>
            <person name="Grigoriev I.V."/>
            <person name="Miller A.N."/>
            <person name="O'Donnell K."/>
            <person name="Stajich J.E."/>
            <person name="Bonito G."/>
        </authorList>
    </citation>
    <scope>NUCLEOTIDE SEQUENCE</scope>
    <source>
        <strain evidence="11">NVP60</strain>
    </source>
</reference>
<evidence type="ECO:0000259" key="10">
    <source>
        <dbReference type="Pfam" id="PF16363"/>
    </source>
</evidence>
<dbReference type="SUPFAM" id="SSF53448">
    <property type="entry name" value="Nucleotide-diphospho-sugar transferases"/>
    <property type="match status" value="1"/>
</dbReference>
<evidence type="ECO:0000256" key="3">
    <source>
        <dbReference type="ARBA" id="ARBA00012461"/>
    </source>
</evidence>
<dbReference type="GO" id="GO:0009225">
    <property type="term" value="P:nucleotide-sugar metabolic process"/>
    <property type="evidence" value="ECO:0007669"/>
    <property type="project" value="InterPro"/>
</dbReference>
<evidence type="ECO:0000313" key="11">
    <source>
        <dbReference type="EMBL" id="KAG0323399.1"/>
    </source>
</evidence>
<dbReference type="GO" id="GO:0008879">
    <property type="term" value="F:glucose-1-phosphate thymidylyltransferase activity"/>
    <property type="evidence" value="ECO:0007669"/>
    <property type="project" value="UniProtKB-EC"/>
</dbReference>